<keyword evidence="3" id="KW-0418">Kinase</keyword>
<protein>
    <submittedName>
        <fullName evidence="3">Thiamine-monophosphate kinase</fullName>
        <ecNumber evidence="3">2.7.4.16</ecNumber>
    </submittedName>
</protein>
<dbReference type="GO" id="GO:0009228">
    <property type="term" value="P:thiamine biosynthetic process"/>
    <property type="evidence" value="ECO:0007669"/>
    <property type="project" value="UniProtKB-KW"/>
</dbReference>
<evidence type="ECO:0000256" key="1">
    <source>
        <dbReference type="ARBA" id="ARBA00022977"/>
    </source>
</evidence>
<sequence length="195" mass="20762">MGADPAWLTLALTLPDVDEAWLESFSDSLFDLLNYYDMQLIGGDTTRGPLSMTLGIHGFVPMGRALTRSGAKPGDWIYVTGTPGDSAAGLAILQNRLQVADAKDADYLIKTSSPSIAAYFTGTGTARSGNSAIDLSDGLISDLGHIVKASDCGARIDLALLPFLMRFLAMLNRNRRCAGRSLAVKITSCVSLCRN</sequence>
<evidence type="ECO:0000259" key="2">
    <source>
        <dbReference type="Pfam" id="PF00586"/>
    </source>
</evidence>
<dbReference type="SUPFAM" id="SSF55326">
    <property type="entry name" value="PurM N-terminal domain-like"/>
    <property type="match status" value="1"/>
</dbReference>
<dbReference type="PANTHER" id="PTHR30270:SF0">
    <property type="entry name" value="THIAMINE-MONOPHOSPHATE KINASE"/>
    <property type="match status" value="1"/>
</dbReference>
<dbReference type="InterPro" id="IPR036921">
    <property type="entry name" value="PurM-like_N_sf"/>
</dbReference>
<dbReference type="InterPro" id="IPR006283">
    <property type="entry name" value="ThiL-like"/>
</dbReference>
<accession>A0A376RNF8</accession>
<organism evidence="3 4">
    <name type="scientific">Escherichia coli</name>
    <dbReference type="NCBI Taxonomy" id="562"/>
    <lineage>
        <taxon>Bacteria</taxon>
        <taxon>Pseudomonadati</taxon>
        <taxon>Pseudomonadota</taxon>
        <taxon>Gammaproteobacteria</taxon>
        <taxon>Enterobacterales</taxon>
        <taxon>Enterobacteriaceae</taxon>
        <taxon>Escherichia</taxon>
    </lineage>
</organism>
<dbReference type="EMBL" id="UGCD01000002">
    <property type="protein sequence ID" value="STI19363.1"/>
    <property type="molecule type" value="Genomic_DNA"/>
</dbReference>
<reference evidence="3 4" key="1">
    <citation type="submission" date="2018-06" db="EMBL/GenBank/DDBJ databases">
        <authorList>
            <consortium name="Pathogen Informatics"/>
            <person name="Doyle S."/>
        </authorList>
    </citation>
    <scope>NUCLEOTIDE SEQUENCE [LARGE SCALE GENOMIC DNA]</scope>
    <source>
        <strain evidence="3 4">NCTC10865</strain>
    </source>
</reference>
<gene>
    <name evidence="3" type="primary">thiL_2</name>
    <name evidence="3" type="ORF">NCTC10865_04734</name>
</gene>
<evidence type="ECO:0000313" key="4">
    <source>
        <dbReference type="Proteomes" id="UP000254159"/>
    </source>
</evidence>
<dbReference type="SUPFAM" id="SSF56042">
    <property type="entry name" value="PurM C-terminal domain-like"/>
    <property type="match status" value="1"/>
</dbReference>
<dbReference type="GO" id="GO:0009030">
    <property type="term" value="F:thiamine-phosphate kinase activity"/>
    <property type="evidence" value="ECO:0007669"/>
    <property type="project" value="UniProtKB-EC"/>
</dbReference>
<dbReference type="Gene3D" id="3.30.1330.10">
    <property type="entry name" value="PurM-like, N-terminal domain"/>
    <property type="match status" value="1"/>
</dbReference>
<proteinExistence type="predicted"/>
<keyword evidence="1" id="KW-0784">Thiamine biosynthesis</keyword>
<dbReference type="Proteomes" id="UP000254159">
    <property type="component" value="Unassembled WGS sequence"/>
</dbReference>
<dbReference type="EC" id="2.7.4.16" evidence="3"/>
<dbReference type="CDD" id="cd02194">
    <property type="entry name" value="ThiL"/>
    <property type="match status" value="1"/>
</dbReference>
<evidence type="ECO:0000313" key="3">
    <source>
        <dbReference type="EMBL" id="STI19363.1"/>
    </source>
</evidence>
<dbReference type="AlphaFoldDB" id="A0A376RNF8"/>
<dbReference type="PANTHER" id="PTHR30270">
    <property type="entry name" value="THIAMINE-MONOPHOSPHATE KINASE"/>
    <property type="match status" value="1"/>
</dbReference>
<dbReference type="Gene3D" id="3.90.650.10">
    <property type="entry name" value="PurM-like C-terminal domain"/>
    <property type="match status" value="1"/>
</dbReference>
<dbReference type="InterPro" id="IPR036676">
    <property type="entry name" value="PurM-like_C_sf"/>
</dbReference>
<feature type="domain" description="PurM-like N-terminal" evidence="2">
    <location>
        <begin position="1"/>
        <end position="59"/>
    </location>
</feature>
<name>A0A376RNF8_ECOLX</name>
<dbReference type="Pfam" id="PF00586">
    <property type="entry name" value="AIRS"/>
    <property type="match status" value="1"/>
</dbReference>
<dbReference type="InterPro" id="IPR016188">
    <property type="entry name" value="PurM-like_N"/>
</dbReference>
<keyword evidence="3" id="KW-0808">Transferase</keyword>